<dbReference type="PANTHER" id="PTHR24305:SF166">
    <property type="entry name" value="CYTOCHROME P450 12A4, MITOCHONDRIAL-RELATED"/>
    <property type="match status" value="1"/>
</dbReference>
<comment type="cofactor">
    <cofactor evidence="1">
        <name>heme</name>
        <dbReference type="ChEBI" id="CHEBI:30413"/>
    </cofactor>
</comment>
<evidence type="ECO:0000256" key="2">
    <source>
        <dbReference type="ARBA" id="ARBA00004370"/>
    </source>
</evidence>
<organism evidence="15 16">
    <name type="scientific">Marasmius tenuissimus</name>
    <dbReference type="NCBI Taxonomy" id="585030"/>
    <lineage>
        <taxon>Eukaryota</taxon>
        <taxon>Fungi</taxon>
        <taxon>Dikarya</taxon>
        <taxon>Basidiomycota</taxon>
        <taxon>Agaricomycotina</taxon>
        <taxon>Agaricomycetes</taxon>
        <taxon>Agaricomycetidae</taxon>
        <taxon>Agaricales</taxon>
        <taxon>Marasmiineae</taxon>
        <taxon>Marasmiaceae</taxon>
        <taxon>Marasmius</taxon>
    </lineage>
</organism>
<evidence type="ECO:0000313" key="16">
    <source>
        <dbReference type="Proteomes" id="UP001437256"/>
    </source>
</evidence>
<dbReference type="PRINTS" id="PR00385">
    <property type="entry name" value="P450"/>
</dbReference>
<keyword evidence="11 13" id="KW-0503">Monooxygenase</keyword>
<evidence type="ECO:0000256" key="1">
    <source>
        <dbReference type="ARBA" id="ARBA00001971"/>
    </source>
</evidence>
<evidence type="ECO:0000256" key="11">
    <source>
        <dbReference type="ARBA" id="ARBA00023033"/>
    </source>
</evidence>
<evidence type="ECO:0000256" key="14">
    <source>
        <dbReference type="SAM" id="Phobius"/>
    </source>
</evidence>
<evidence type="ECO:0000256" key="3">
    <source>
        <dbReference type="ARBA" id="ARBA00004721"/>
    </source>
</evidence>
<dbReference type="InterPro" id="IPR050121">
    <property type="entry name" value="Cytochrome_P450_monoxygenase"/>
</dbReference>
<evidence type="ECO:0000256" key="7">
    <source>
        <dbReference type="ARBA" id="ARBA00022723"/>
    </source>
</evidence>
<comment type="pathway">
    <text evidence="3">Secondary metabolite biosynthesis; terpenoid biosynthesis.</text>
</comment>
<keyword evidence="16" id="KW-1185">Reference proteome</keyword>
<evidence type="ECO:0008006" key="17">
    <source>
        <dbReference type="Google" id="ProtNLM"/>
    </source>
</evidence>
<keyword evidence="9 13" id="KW-0560">Oxidoreductase</keyword>
<evidence type="ECO:0000256" key="12">
    <source>
        <dbReference type="ARBA" id="ARBA00023136"/>
    </source>
</evidence>
<accession>A0ABR3A0U8</accession>
<name>A0ABR3A0U8_9AGAR</name>
<keyword evidence="5 13" id="KW-0349">Heme</keyword>
<proteinExistence type="inferred from homology"/>
<dbReference type="Gene3D" id="1.10.630.10">
    <property type="entry name" value="Cytochrome P450"/>
    <property type="match status" value="1"/>
</dbReference>
<evidence type="ECO:0000256" key="8">
    <source>
        <dbReference type="ARBA" id="ARBA00022989"/>
    </source>
</evidence>
<reference evidence="15 16" key="1">
    <citation type="submission" date="2024-05" db="EMBL/GenBank/DDBJ databases">
        <title>A draft genome resource for the thread blight pathogen Marasmius tenuissimus strain MS-2.</title>
        <authorList>
            <person name="Yulfo-Soto G.E."/>
            <person name="Baruah I.K."/>
            <person name="Amoako-Attah I."/>
            <person name="Bukari Y."/>
            <person name="Meinhardt L.W."/>
            <person name="Bailey B.A."/>
            <person name="Cohen S.P."/>
        </authorList>
    </citation>
    <scope>NUCLEOTIDE SEQUENCE [LARGE SCALE GENOMIC DNA]</scope>
    <source>
        <strain evidence="15 16">MS-2</strain>
    </source>
</reference>
<evidence type="ECO:0000313" key="15">
    <source>
        <dbReference type="EMBL" id="KAL0066648.1"/>
    </source>
</evidence>
<comment type="caution">
    <text evidence="15">The sequence shown here is derived from an EMBL/GenBank/DDBJ whole genome shotgun (WGS) entry which is preliminary data.</text>
</comment>
<sequence length="489" mass="55577">MLSNIVITVVFFATYFLFLSVYQFVLHPLAKFPGPRVAALTHYYRAWYDVVHHGGWLDQLKLLHERYGSIVRVGPNELHFSACNAYNEISRFPRDRHWYKGTLCPTPEALITIADPQEASKRRGRYGPYFSRKAVLELESIVQYNVDKLIHKLSSYATSTAPADLNLAYRAATNDIITGYLFSQKFNALDHERFEHPLLTGFDELMSSVWILKYTLYDSKLFPMPRLPDWIVRVVNPAAQPVLDQKDFLVQKMKAWEADARMGKRGDSGERAIFDSFLKPDWLAKQQDGILDFDKGGQDLEYPWVAPRPVIIDECTSIQFAGTDTVSNACLFATFHLCNDRIMLEKLRKELDEAWSDVEDQMSYEKLEKLPYLTGVIKESLRLSHGAAGALPRVVNKSATVIAGCSVPSGTTVSSASYFVHMNPAIFPNPEKAIPERWIGPDSRALDKHLVAFSKGPRTCIGVNLAWCELYLIIGNLFRKLDMEIYDTT</sequence>
<keyword evidence="7 13" id="KW-0479">Metal-binding</keyword>
<dbReference type="InterPro" id="IPR001128">
    <property type="entry name" value="Cyt_P450"/>
</dbReference>
<feature type="transmembrane region" description="Helical" evidence="14">
    <location>
        <begin position="6"/>
        <end position="26"/>
    </location>
</feature>
<dbReference type="EMBL" id="JBBXMP010000033">
    <property type="protein sequence ID" value="KAL0066648.1"/>
    <property type="molecule type" value="Genomic_DNA"/>
</dbReference>
<keyword evidence="12 14" id="KW-0472">Membrane</keyword>
<dbReference type="CDD" id="cd11062">
    <property type="entry name" value="CYP58-like"/>
    <property type="match status" value="1"/>
</dbReference>
<dbReference type="PRINTS" id="PR00463">
    <property type="entry name" value="EP450I"/>
</dbReference>
<dbReference type="InterPro" id="IPR036396">
    <property type="entry name" value="Cyt_P450_sf"/>
</dbReference>
<dbReference type="InterPro" id="IPR017972">
    <property type="entry name" value="Cyt_P450_CS"/>
</dbReference>
<evidence type="ECO:0000256" key="13">
    <source>
        <dbReference type="RuleBase" id="RU000461"/>
    </source>
</evidence>
<dbReference type="PROSITE" id="PS00086">
    <property type="entry name" value="CYTOCHROME_P450"/>
    <property type="match status" value="1"/>
</dbReference>
<gene>
    <name evidence="15" type="ORF">AAF712_006251</name>
</gene>
<keyword evidence="10 13" id="KW-0408">Iron</keyword>
<comment type="subcellular location">
    <subcellularLocation>
        <location evidence="2">Membrane</location>
    </subcellularLocation>
</comment>
<dbReference type="PANTHER" id="PTHR24305">
    <property type="entry name" value="CYTOCHROME P450"/>
    <property type="match status" value="1"/>
</dbReference>
<dbReference type="SUPFAM" id="SSF48264">
    <property type="entry name" value="Cytochrome P450"/>
    <property type="match status" value="1"/>
</dbReference>
<evidence type="ECO:0000256" key="4">
    <source>
        <dbReference type="ARBA" id="ARBA00010617"/>
    </source>
</evidence>
<dbReference type="Proteomes" id="UP001437256">
    <property type="component" value="Unassembled WGS sequence"/>
</dbReference>
<dbReference type="Pfam" id="PF00067">
    <property type="entry name" value="p450"/>
    <property type="match status" value="1"/>
</dbReference>
<keyword evidence="8 14" id="KW-1133">Transmembrane helix</keyword>
<evidence type="ECO:0000256" key="6">
    <source>
        <dbReference type="ARBA" id="ARBA00022692"/>
    </source>
</evidence>
<evidence type="ECO:0000256" key="5">
    <source>
        <dbReference type="ARBA" id="ARBA00022617"/>
    </source>
</evidence>
<keyword evidence="6 14" id="KW-0812">Transmembrane</keyword>
<protein>
    <recommendedName>
        <fullName evidence="17">Cytochrome P450</fullName>
    </recommendedName>
</protein>
<dbReference type="InterPro" id="IPR002401">
    <property type="entry name" value="Cyt_P450_E_grp-I"/>
</dbReference>
<comment type="similarity">
    <text evidence="4 13">Belongs to the cytochrome P450 family.</text>
</comment>
<evidence type="ECO:0000256" key="10">
    <source>
        <dbReference type="ARBA" id="ARBA00023004"/>
    </source>
</evidence>
<evidence type="ECO:0000256" key="9">
    <source>
        <dbReference type="ARBA" id="ARBA00023002"/>
    </source>
</evidence>